<evidence type="ECO:0000259" key="2">
    <source>
        <dbReference type="Pfam" id="PF00144"/>
    </source>
</evidence>
<feature type="domain" description="Beta-lactamase-related" evidence="2">
    <location>
        <begin position="56"/>
        <end position="427"/>
    </location>
</feature>
<accession>A0A4R4KBU5</accession>
<dbReference type="Pfam" id="PF00144">
    <property type="entry name" value="Beta-lactamase"/>
    <property type="match status" value="1"/>
</dbReference>
<evidence type="ECO:0000313" key="3">
    <source>
        <dbReference type="EMBL" id="TDB65073.1"/>
    </source>
</evidence>
<dbReference type="SUPFAM" id="SSF56601">
    <property type="entry name" value="beta-lactamase/transpeptidase-like"/>
    <property type="match status" value="1"/>
</dbReference>
<protein>
    <submittedName>
        <fullName evidence="3">Class A beta-lactamase-related serine hydrolase</fullName>
    </submittedName>
</protein>
<dbReference type="InterPro" id="IPR012338">
    <property type="entry name" value="Beta-lactam/transpept-like"/>
</dbReference>
<dbReference type="Proteomes" id="UP000295706">
    <property type="component" value="Unassembled WGS sequence"/>
</dbReference>
<dbReference type="AlphaFoldDB" id="A0A4R4KBU5"/>
<keyword evidence="3" id="KW-0378">Hydrolase</keyword>
<dbReference type="GO" id="GO:0016787">
    <property type="term" value="F:hydrolase activity"/>
    <property type="evidence" value="ECO:0007669"/>
    <property type="project" value="UniProtKB-KW"/>
</dbReference>
<name>A0A4R4KBU5_9BACT</name>
<dbReference type="InterPro" id="IPR001466">
    <property type="entry name" value="Beta-lactam-related"/>
</dbReference>
<proteinExistence type="predicted"/>
<gene>
    <name evidence="3" type="ORF">EZE20_10160</name>
</gene>
<dbReference type="EMBL" id="SMJU01000006">
    <property type="protein sequence ID" value="TDB65073.1"/>
    <property type="molecule type" value="Genomic_DNA"/>
</dbReference>
<evidence type="ECO:0000313" key="4">
    <source>
        <dbReference type="Proteomes" id="UP000295706"/>
    </source>
</evidence>
<dbReference type="RefSeq" id="WP_132117186.1">
    <property type="nucleotide sequence ID" value="NZ_SMJU01000006.1"/>
</dbReference>
<dbReference type="PANTHER" id="PTHR43283">
    <property type="entry name" value="BETA-LACTAMASE-RELATED"/>
    <property type="match status" value="1"/>
</dbReference>
<feature type="chain" id="PRO_5020790191" evidence="1">
    <location>
        <begin position="21"/>
        <end position="436"/>
    </location>
</feature>
<dbReference type="PANTHER" id="PTHR43283:SF3">
    <property type="entry name" value="BETA-LACTAMASE FAMILY PROTEIN (AFU_ORTHOLOGUE AFUA_5G07500)"/>
    <property type="match status" value="1"/>
</dbReference>
<evidence type="ECO:0000256" key="1">
    <source>
        <dbReference type="SAM" id="SignalP"/>
    </source>
</evidence>
<dbReference type="OrthoDB" id="1522765at2"/>
<dbReference type="InterPro" id="IPR050789">
    <property type="entry name" value="Diverse_Enzym_Activities"/>
</dbReference>
<sequence length="436" mass="48805">MKLKYLLLCALLSSGSSLVAQTKLTTTIPHQNLVEAKNPEAVGLSSERVQRLDMALKNIVTDNKVPGLVAILIRNGQIVYHQAYGFADVPSQKPMQKDAIFRIASMSKAITATAVMMLYEEGKFGLDDPISRYIPEFRNPVVLKNFRFSDSTYTTEPAKSEITIRQLLNHTSGLGYGVIDADERFKALYHKAGIVDLFTTESVSIGDNIKKLAKLPLHHQPGEKYLYSEGLDVMGYFVEIMSGMPFDEYLRTHLFEPLGMKDTYFYLPETKSDRLVTIHKPENGRWIPFPTTFYDPDYPRKGAKRFFSGGAGLSSTAKDYATFLQMLVNGGAYNGRRFLSRFNTELLTTSNQTGTLYGGENGPSHFSLAFSVVNQNGQNRGMGSIGKYNWGGYFNTNYFADPKEKIVAVLMKQTQGVSNDTSEATFIRMIYQTLDD</sequence>
<keyword evidence="1" id="KW-0732">Signal</keyword>
<dbReference type="Gene3D" id="3.40.710.10">
    <property type="entry name" value="DD-peptidase/beta-lactamase superfamily"/>
    <property type="match status" value="1"/>
</dbReference>
<keyword evidence="4" id="KW-1185">Reference proteome</keyword>
<comment type="caution">
    <text evidence="3">The sequence shown here is derived from an EMBL/GenBank/DDBJ whole genome shotgun (WGS) entry which is preliminary data.</text>
</comment>
<organism evidence="3 4">
    <name type="scientific">Arundinibacter roseus</name>
    <dbReference type="NCBI Taxonomy" id="2070510"/>
    <lineage>
        <taxon>Bacteria</taxon>
        <taxon>Pseudomonadati</taxon>
        <taxon>Bacteroidota</taxon>
        <taxon>Cytophagia</taxon>
        <taxon>Cytophagales</taxon>
        <taxon>Spirosomataceae</taxon>
        <taxon>Arundinibacter</taxon>
    </lineage>
</organism>
<reference evidence="3 4" key="1">
    <citation type="submission" date="2019-02" db="EMBL/GenBank/DDBJ databases">
        <title>Arundinibacter roseus gen. nov., sp. nov., a new member of the family Cytophagaceae.</title>
        <authorList>
            <person name="Szuroczki S."/>
            <person name="Khayer B."/>
            <person name="Sproer C."/>
            <person name="Toumi M."/>
            <person name="Szabo A."/>
            <person name="Felfoldi T."/>
            <person name="Schumann P."/>
            <person name="Toth E."/>
        </authorList>
    </citation>
    <scope>NUCLEOTIDE SEQUENCE [LARGE SCALE GENOMIC DNA]</scope>
    <source>
        <strain evidence="3 4">DMA-k-7a</strain>
    </source>
</reference>
<feature type="signal peptide" evidence="1">
    <location>
        <begin position="1"/>
        <end position="20"/>
    </location>
</feature>